<evidence type="ECO:0000256" key="10">
    <source>
        <dbReference type="ARBA" id="ARBA00022977"/>
    </source>
</evidence>
<evidence type="ECO:0000256" key="1">
    <source>
        <dbReference type="ARBA" id="ARBA00001771"/>
    </source>
</evidence>
<evidence type="ECO:0000256" key="2">
    <source>
        <dbReference type="ARBA" id="ARBA00001946"/>
    </source>
</evidence>
<keyword evidence="5 11" id="KW-0479">Metal-binding</keyword>
<keyword evidence="10 11" id="KW-0784">Thiamine biosynthesis</keyword>
<comment type="caution">
    <text evidence="12">The sequence shown here is derived from an EMBL/GenBank/DDBJ whole genome shotgun (WGS) entry which is preliminary data.</text>
</comment>
<dbReference type="GO" id="GO:0004417">
    <property type="term" value="F:hydroxyethylthiazole kinase activity"/>
    <property type="evidence" value="ECO:0007669"/>
    <property type="project" value="UniProtKB-EC"/>
</dbReference>
<name>A0ABW5Y1H4_9BACL</name>
<keyword evidence="13" id="KW-1185">Reference proteome</keyword>
<keyword evidence="6 11" id="KW-0547">Nucleotide-binding</keyword>
<feature type="binding site" evidence="11">
    <location>
        <position position="160"/>
    </location>
    <ligand>
        <name>ATP</name>
        <dbReference type="ChEBI" id="CHEBI:30616"/>
    </ligand>
</feature>
<dbReference type="InterPro" id="IPR029056">
    <property type="entry name" value="Ribokinase-like"/>
</dbReference>
<dbReference type="CDD" id="cd01170">
    <property type="entry name" value="THZ_kinase"/>
    <property type="match status" value="1"/>
</dbReference>
<dbReference type="PIRSF" id="PIRSF000513">
    <property type="entry name" value="Thz_kinase"/>
    <property type="match status" value="1"/>
</dbReference>
<reference evidence="13" key="1">
    <citation type="journal article" date="2019" name="Int. J. Syst. Evol. Microbiol.">
        <title>The Global Catalogue of Microorganisms (GCM) 10K type strain sequencing project: providing services to taxonomists for standard genome sequencing and annotation.</title>
        <authorList>
            <consortium name="The Broad Institute Genomics Platform"/>
            <consortium name="The Broad Institute Genome Sequencing Center for Infectious Disease"/>
            <person name="Wu L."/>
            <person name="Ma J."/>
        </authorList>
    </citation>
    <scope>NUCLEOTIDE SEQUENCE [LARGE SCALE GENOMIC DNA]</scope>
    <source>
        <strain evidence="13">KCTC 33522</strain>
    </source>
</reference>
<evidence type="ECO:0000256" key="8">
    <source>
        <dbReference type="ARBA" id="ARBA00022840"/>
    </source>
</evidence>
<dbReference type="InterPro" id="IPR000417">
    <property type="entry name" value="Hyethyz_kinase"/>
</dbReference>
<evidence type="ECO:0000256" key="7">
    <source>
        <dbReference type="ARBA" id="ARBA00022777"/>
    </source>
</evidence>
<dbReference type="RefSeq" id="WP_380147986.1">
    <property type="nucleotide sequence ID" value="NZ_JBHUOR010000104.1"/>
</dbReference>
<dbReference type="EMBL" id="JBHUOR010000104">
    <property type="protein sequence ID" value="MFD2869183.1"/>
    <property type="molecule type" value="Genomic_DNA"/>
</dbReference>
<keyword evidence="4 11" id="KW-0808">Transferase</keyword>
<keyword evidence="7 11" id="KW-0418">Kinase</keyword>
<comment type="pathway">
    <text evidence="3 11">Cofactor biosynthesis; thiamine diphosphate biosynthesis; 4-methyl-5-(2-phosphoethyl)-thiazole from 5-(2-hydroxyethyl)-4-methylthiazole: step 1/1.</text>
</comment>
<dbReference type="Proteomes" id="UP001597568">
    <property type="component" value="Unassembled WGS sequence"/>
</dbReference>
<dbReference type="SUPFAM" id="SSF53613">
    <property type="entry name" value="Ribokinase-like"/>
    <property type="match status" value="1"/>
</dbReference>
<evidence type="ECO:0000313" key="12">
    <source>
        <dbReference type="EMBL" id="MFD2869183.1"/>
    </source>
</evidence>
<feature type="binding site" evidence="11">
    <location>
        <position position="38"/>
    </location>
    <ligand>
        <name>substrate</name>
    </ligand>
</feature>
<evidence type="ECO:0000256" key="5">
    <source>
        <dbReference type="ARBA" id="ARBA00022723"/>
    </source>
</evidence>
<dbReference type="PRINTS" id="PR01099">
    <property type="entry name" value="HYETHTZKNASE"/>
</dbReference>
<keyword evidence="9 11" id="KW-0460">Magnesium</keyword>
<evidence type="ECO:0000256" key="11">
    <source>
        <dbReference type="HAMAP-Rule" id="MF_00228"/>
    </source>
</evidence>
<organism evidence="12 13">
    <name type="scientific">Kurthia populi</name>
    <dbReference type="NCBI Taxonomy" id="1562132"/>
    <lineage>
        <taxon>Bacteria</taxon>
        <taxon>Bacillati</taxon>
        <taxon>Bacillota</taxon>
        <taxon>Bacilli</taxon>
        <taxon>Bacillales</taxon>
        <taxon>Caryophanaceae</taxon>
        <taxon>Kurthia</taxon>
    </lineage>
</organism>
<comment type="similarity">
    <text evidence="11">Belongs to the Thz kinase family.</text>
</comment>
<evidence type="ECO:0000256" key="3">
    <source>
        <dbReference type="ARBA" id="ARBA00004868"/>
    </source>
</evidence>
<evidence type="ECO:0000256" key="9">
    <source>
        <dbReference type="ARBA" id="ARBA00022842"/>
    </source>
</evidence>
<proteinExistence type="inferred from homology"/>
<dbReference type="NCBIfam" id="NF006830">
    <property type="entry name" value="PRK09355.1"/>
    <property type="match status" value="1"/>
</dbReference>
<comment type="catalytic activity">
    <reaction evidence="1 11">
        <text>5-(2-hydroxyethyl)-4-methylthiazole + ATP = 4-methyl-5-(2-phosphooxyethyl)-thiazole + ADP + H(+)</text>
        <dbReference type="Rhea" id="RHEA:24212"/>
        <dbReference type="ChEBI" id="CHEBI:15378"/>
        <dbReference type="ChEBI" id="CHEBI:17957"/>
        <dbReference type="ChEBI" id="CHEBI:30616"/>
        <dbReference type="ChEBI" id="CHEBI:58296"/>
        <dbReference type="ChEBI" id="CHEBI:456216"/>
        <dbReference type="EC" id="2.7.1.50"/>
    </reaction>
</comment>
<protein>
    <recommendedName>
        <fullName evidence="11">Hydroxyethylthiazole kinase</fullName>
        <ecNumber evidence="11">2.7.1.50</ecNumber>
    </recommendedName>
    <alternativeName>
        <fullName evidence="11">4-methyl-5-beta-hydroxyethylthiazole kinase</fullName>
        <shortName evidence="11">TH kinase</shortName>
        <shortName evidence="11">Thz kinase</shortName>
    </alternativeName>
</protein>
<comment type="cofactor">
    <cofactor evidence="2 11">
        <name>Mg(2+)</name>
        <dbReference type="ChEBI" id="CHEBI:18420"/>
    </cofactor>
</comment>
<evidence type="ECO:0000313" key="13">
    <source>
        <dbReference type="Proteomes" id="UP001597568"/>
    </source>
</evidence>
<comment type="function">
    <text evidence="11">Catalyzes the phosphorylation of the hydroxyl group of 4-methyl-5-beta-hydroxyethylthiazole (THZ).</text>
</comment>
<dbReference type="EC" id="2.7.1.50" evidence="11"/>
<keyword evidence="8 11" id="KW-0067">ATP-binding</keyword>
<evidence type="ECO:0000256" key="4">
    <source>
        <dbReference type="ARBA" id="ARBA00022679"/>
    </source>
</evidence>
<dbReference type="Pfam" id="PF02110">
    <property type="entry name" value="HK"/>
    <property type="match status" value="1"/>
</dbReference>
<dbReference type="Gene3D" id="3.40.1190.20">
    <property type="match status" value="1"/>
</dbReference>
<dbReference type="HAMAP" id="MF_00228">
    <property type="entry name" value="Thz_kinase"/>
    <property type="match status" value="1"/>
</dbReference>
<accession>A0ABW5Y1H4</accession>
<evidence type="ECO:0000256" key="6">
    <source>
        <dbReference type="ARBA" id="ARBA00022741"/>
    </source>
</evidence>
<feature type="binding site" evidence="11">
    <location>
        <position position="187"/>
    </location>
    <ligand>
        <name>substrate</name>
    </ligand>
</feature>
<feature type="binding site" evidence="11">
    <location>
        <position position="114"/>
    </location>
    <ligand>
        <name>ATP</name>
        <dbReference type="ChEBI" id="CHEBI:30616"/>
    </ligand>
</feature>
<sequence>MSLVNIRKKAPLVHCITNYVVANFTANGLLAMGASPVMADAVEEVADMVRVSDALLLNIGTLNERTMEAMVTAGKAANTQQVPVVLDPVGVGATPFRKQFVKQLLAQVNIDLLRCNAGELAALTGAQWQAKGVDSGEGNMDVIAAASKFAKDYQCAVIITGATDVLIEQGKVYRISGGVVEATFVTGTGCLLSAVCAATLGAEASLLETLQQYKQAATIVGPKATGSFQMGFLDALHHISEGLA</sequence>
<gene>
    <name evidence="11 12" type="primary">thiM</name>
    <name evidence="12" type="ORF">ACFSY7_11830</name>
</gene>
<dbReference type="NCBIfam" id="TIGR00694">
    <property type="entry name" value="thiM"/>
    <property type="match status" value="1"/>
</dbReference>